<accession>A0A7C4THQ6</accession>
<protein>
    <submittedName>
        <fullName evidence="1">Uncharacterized protein</fullName>
    </submittedName>
</protein>
<reference evidence="1" key="1">
    <citation type="journal article" date="2020" name="mSystems">
        <title>Genome- and Community-Level Interaction Insights into Carbon Utilization and Element Cycling Functions of Hydrothermarchaeota in Hydrothermal Sediment.</title>
        <authorList>
            <person name="Zhou Z."/>
            <person name="Liu Y."/>
            <person name="Xu W."/>
            <person name="Pan J."/>
            <person name="Luo Z.H."/>
            <person name="Li M."/>
        </authorList>
    </citation>
    <scope>NUCLEOTIDE SEQUENCE [LARGE SCALE GENOMIC DNA]</scope>
    <source>
        <strain evidence="1">SpSt-774</strain>
    </source>
</reference>
<organism evidence="1">
    <name type="scientific">candidate division WOR-3 bacterium</name>
    <dbReference type="NCBI Taxonomy" id="2052148"/>
    <lineage>
        <taxon>Bacteria</taxon>
        <taxon>Bacteria division WOR-3</taxon>
    </lineage>
</organism>
<proteinExistence type="predicted"/>
<dbReference type="AlphaFoldDB" id="A0A7C4THQ6"/>
<comment type="caution">
    <text evidence="1">The sequence shown here is derived from an EMBL/GenBank/DDBJ whole genome shotgun (WGS) entry which is preliminary data.</text>
</comment>
<gene>
    <name evidence="1" type="ORF">ENV60_08645</name>
</gene>
<name>A0A7C4THQ6_UNCW3</name>
<evidence type="ECO:0000313" key="1">
    <source>
        <dbReference type="EMBL" id="HGV98345.1"/>
    </source>
</evidence>
<dbReference type="EMBL" id="DTGZ01000163">
    <property type="protein sequence ID" value="HGV98345.1"/>
    <property type="molecule type" value="Genomic_DNA"/>
</dbReference>
<sequence>MKPEVTSELPFYLTQRLPIAMSVQCNIPTRIIHTKSHCEPEPKARAWQSLIFSGKNEIASATKVASQ</sequence>